<dbReference type="EnsemblMetazoa" id="RPRC017846.R159">
    <property type="protein sequence ID" value="RPRC017846.P159"/>
    <property type="gene ID" value="RPRC017846"/>
</dbReference>
<protein>
    <recommendedName>
        <fullName evidence="12">rRNA adenine N(6)-methyltransferase</fullName>
        <ecNumber evidence="12">2.1.1.-</ecNumber>
    </recommendedName>
</protein>
<sequence length="338" mass="38790">MKPKLARLPPLPSIRDILRLYQLRALRRLSQNFLLDLRITDKIVRAAGKIEGSHVCEIGPGPGSITRSILNKSPAKLIVLEKDRRFLPTLEMLKDSSPCEMDILVGDVLSFNMENLFPSDLIKLWSNRPPKIHLIGNLPFNVATPLIIKWLSSIADRSSAWKFGRVQMTLTFQKEVAERMVAPILSKQRCRLSVMVQNWCQVDHKYNIPGRAFLPKPEVDVGVVHFLPLVNPVIDLPFSLVEKVVRCLFSHRQKYCEKSLGYLFPEKTREDATKQLLTMAEINPTNRALQFTLTEIGRLCHAYKEIIADHPQLYKYNYRKPESTQHMEDQAIENSVNI</sequence>
<dbReference type="Pfam" id="PF00398">
    <property type="entry name" value="RrnaAD"/>
    <property type="match status" value="1"/>
</dbReference>
<feature type="domain" description="Ribosomal RNA adenine methylase transferase N-terminal" evidence="13">
    <location>
        <begin position="39"/>
        <end position="230"/>
    </location>
</feature>
<evidence type="ECO:0000259" key="13">
    <source>
        <dbReference type="SMART" id="SM00650"/>
    </source>
</evidence>
<evidence type="ECO:0000256" key="7">
    <source>
        <dbReference type="ARBA" id="ARBA00022946"/>
    </source>
</evidence>
<keyword evidence="16" id="KW-1185">Reference proteome</keyword>
<organism evidence="14">
    <name type="scientific">Rhodnius prolixus</name>
    <name type="common">Triatomid bug</name>
    <dbReference type="NCBI Taxonomy" id="13249"/>
    <lineage>
        <taxon>Eukaryota</taxon>
        <taxon>Metazoa</taxon>
        <taxon>Ecdysozoa</taxon>
        <taxon>Arthropoda</taxon>
        <taxon>Hexapoda</taxon>
        <taxon>Insecta</taxon>
        <taxon>Pterygota</taxon>
        <taxon>Neoptera</taxon>
        <taxon>Paraneoptera</taxon>
        <taxon>Hemiptera</taxon>
        <taxon>Heteroptera</taxon>
        <taxon>Panheteroptera</taxon>
        <taxon>Cimicomorpha</taxon>
        <taxon>Reduviidae</taxon>
        <taxon>Triatominae</taxon>
        <taxon>Rhodnius</taxon>
    </lineage>
</organism>
<evidence type="ECO:0000256" key="4">
    <source>
        <dbReference type="ARBA" id="ARBA00022679"/>
    </source>
</evidence>
<feature type="binding site" evidence="11">
    <location>
        <position position="34"/>
    </location>
    <ligand>
        <name>S-adenosyl-L-methionine</name>
        <dbReference type="ChEBI" id="CHEBI:59789"/>
    </ligand>
</feature>
<dbReference type="NCBIfam" id="TIGR00755">
    <property type="entry name" value="ksgA"/>
    <property type="match status" value="1"/>
</dbReference>
<dbReference type="Gene3D" id="1.10.8.100">
    <property type="entry name" value="Ribosomal RNA adenine dimethylase-like, domain 2"/>
    <property type="match status" value="1"/>
</dbReference>
<dbReference type="GO" id="GO:0000179">
    <property type="term" value="F:rRNA (adenine-N6,N6-)-dimethyltransferase activity"/>
    <property type="evidence" value="ECO:0007669"/>
    <property type="project" value="UniProtKB-UniRule"/>
</dbReference>
<dbReference type="InterPro" id="IPR029063">
    <property type="entry name" value="SAM-dependent_MTases_sf"/>
</dbReference>
<dbReference type="GO" id="GO:0005759">
    <property type="term" value="C:mitochondrial matrix"/>
    <property type="evidence" value="ECO:0007669"/>
    <property type="project" value="TreeGrafter"/>
</dbReference>
<name>A0A4P6DFP8_RHOPR</name>
<dbReference type="GO" id="GO:0006391">
    <property type="term" value="P:transcription initiation at mitochondrial promoter"/>
    <property type="evidence" value="ECO:0007669"/>
    <property type="project" value="TreeGrafter"/>
</dbReference>
<evidence type="ECO:0000313" key="16">
    <source>
        <dbReference type="Proteomes" id="UP000015103"/>
    </source>
</evidence>
<evidence type="ECO:0000313" key="15">
    <source>
        <dbReference type="EnsemblMetazoa" id="RPRC017846.P159"/>
    </source>
</evidence>
<evidence type="ECO:0000256" key="2">
    <source>
        <dbReference type="ARBA" id="ARBA00022552"/>
    </source>
</evidence>
<keyword evidence="10" id="KW-0804">Transcription</keyword>
<keyword evidence="3 11" id="KW-0489">Methyltransferase</keyword>
<dbReference type="GeneID" id="141461882"/>
<dbReference type="Gene3D" id="3.40.50.150">
    <property type="entry name" value="Vaccinia Virus protein VP39"/>
    <property type="match status" value="1"/>
</dbReference>
<keyword evidence="6 11" id="KW-0694">RNA-binding</keyword>
<dbReference type="SUPFAM" id="SSF53335">
    <property type="entry name" value="S-adenosyl-L-methionine-dependent methyltransferases"/>
    <property type="match status" value="1"/>
</dbReference>
<dbReference type="EC" id="2.1.1.-" evidence="12"/>
<dbReference type="PANTHER" id="PTHR11727">
    <property type="entry name" value="DIMETHYLADENOSINE TRANSFERASE"/>
    <property type="match status" value="1"/>
</dbReference>
<evidence type="ECO:0000256" key="5">
    <source>
        <dbReference type="ARBA" id="ARBA00022691"/>
    </source>
</evidence>
<dbReference type="InterPro" id="IPR020598">
    <property type="entry name" value="rRNA_Ade_methylase_Trfase_N"/>
</dbReference>
<reference evidence="14" key="2">
    <citation type="submission" date="2019-04" db="EMBL/GenBank/DDBJ databases">
        <title>Analysis of the testis transcriptome of the Chagas disease vector Rhodnius prolixus.</title>
        <authorList>
            <person name="Cesar J."/>
            <person name="Ribeiro J.M."/>
            <person name="Pereira M.H."/>
            <person name="Araujo R.N."/>
            <person name="Gontijo N.F."/>
            <person name="Pessoa G."/>
            <person name="Sant'Anna M.V."/>
            <person name="Sorgine M.H."/>
            <person name="Majerowicz D."/>
            <person name="Carvalho A.B."/>
            <person name="Braz G."/>
            <person name="Mesquita R."/>
            <person name="Lagerblad P.O."/>
            <person name="Koerich L.B."/>
        </authorList>
    </citation>
    <scope>NUCLEOTIDE SEQUENCE</scope>
</reference>
<evidence type="ECO:0000256" key="8">
    <source>
        <dbReference type="ARBA" id="ARBA00023015"/>
    </source>
</evidence>
<comment type="similarity">
    <text evidence="11 12">Belongs to the class I-like SAM-binding methyltransferase superfamily. rRNA adenine N(6)-methyltransferase family.</text>
</comment>
<evidence type="ECO:0000256" key="9">
    <source>
        <dbReference type="ARBA" id="ARBA00023128"/>
    </source>
</evidence>
<reference evidence="15" key="3">
    <citation type="submission" date="2025-05" db="UniProtKB">
        <authorList>
            <consortium name="EnsemblMetazoa"/>
        </authorList>
    </citation>
    <scope>IDENTIFICATION</scope>
</reference>
<feature type="binding site" evidence="11">
    <location>
        <position position="32"/>
    </location>
    <ligand>
        <name>S-adenosyl-L-methionine</name>
        <dbReference type="ChEBI" id="CHEBI:59789"/>
    </ligand>
</feature>
<dbReference type="VEuPathDB" id="VectorBase:RPRC017846"/>
<evidence type="ECO:0000256" key="10">
    <source>
        <dbReference type="ARBA" id="ARBA00023163"/>
    </source>
</evidence>
<evidence type="ECO:0000256" key="12">
    <source>
        <dbReference type="RuleBase" id="RU362106"/>
    </source>
</evidence>
<evidence type="ECO:0000256" key="3">
    <source>
        <dbReference type="ARBA" id="ARBA00022603"/>
    </source>
</evidence>
<dbReference type="InterPro" id="IPR023165">
    <property type="entry name" value="rRNA_Ade_diMease-like_C"/>
</dbReference>
<keyword evidence="2 12" id="KW-0698">rRNA processing</keyword>
<dbReference type="InterPro" id="IPR001737">
    <property type="entry name" value="KsgA/Erm"/>
</dbReference>
<evidence type="ECO:0000256" key="11">
    <source>
        <dbReference type="PROSITE-ProRule" id="PRU01026"/>
    </source>
</evidence>
<dbReference type="InterPro" id="IPR011530">
    <property type="entry name" value="rRNA_adenine_dimethylase"/>
</dbReference>
<feature type="binding site" evidence="11">
    <location>
        <position position="137"/>
    </location>
    <ligand>
        <name>S-adenosyl-L-methionine</name>
        <dbReference type="ChEBI" id="CHEBI:59789"/>
    </ligand>
</feature>
<dbReference type="PROSITE" id="PS51689">
    <property type="entry name" value="SAM_RNA_A_N6_MT"/>
    <property type="match status" value="1"/>
</dbReference>
<dbReference type="FunFam" id="1.10.8.100:FF:000006">
    <property type="entry name" value="rRNA adenine N(6)-methyltransferase"/>
    <property type="match status" value="1"/>
</dbReference>
<feature type="binding site" evidence="11">
    <location>
        <position position="107"/>
    </location>
    <ligand>
        <name>S-adenosyl-L-methionine</name>
        <dbReference type="ChEBI" id="CHEBI:59789"/>
    </ligand>
</feature>
<feature type="binding site" evidence="11">
    <location>
        <position position="59"/>
    </location>
    <ligand>
        <name>S-adenosyl-L-methionine</name>
        <dbReference type="ChEBI" id="CHEBI:59789"/>
    </ligand>
</feature>
<dbReference type="EMBL" id="ACPB03004195">
    <property type="status" value="NOT_ANNOTATED_CDS"/>
    <property type="molecule type" value="Genomic_DNA"/>
</dbReference>
<keyword evidence="8" id="KW-0805">Transcription regulation</keyword>
<proteinExistence type="inferred from homology"/>
<evidence type="ECO:0000313" key="14">
    <source>
        <dbReference type="EMBL" id="MOY45521.1"/>
    </source>
</evidence>
<evidence type="ECO:0000256" key="1">
    <source>
        <dbReference type="ARBA" id="ARBA00004173"/>
    </source>
</evidence>
<reference evidence="16" key="1">
    <citation type="submission" date="2015-04" db="EMBL/GenBank/DDBJ databases">
        <authorList>
            <person name="Wilson R.K."/>
            <person name="Warren W."/>
            <person name="Dotson E."/>
            <person name="Oliveira P.L."/>
        </authorList>
    </citation>
    <scope>NUCLEOTIDE SEQUENCE</scope>
</reference>
<dbReference type="Proteomes" id="UP000015103">
    <property type="component" value="Unassembled WGS sequence"/>
</dbReference>
<comment type="subcellular location">
    <subcellularLocation>
        <location evidence="1">Mitochondrion</location>
    </subcellularLocation>
</comment>
<dbReference type="PANTHER" id="PTHR11727:SF17">
    <property type="entry name" value="DIMETHYLADENOSINE TRANSFERASE 1, MITOCHONDRIAL"/>
    <property type="match status" value="1"/>
</dbReference>
<accession>A0A4P6DFP8</accession>
<dbReference type="EMBL" id="GHKJ01000491">
    <property type="protein sequence ID" value="MOY45521.1"/>
    <property type="molecule type" value="Transcribed_RNA"/>
</dbReference>
<evidence type="ECO:0000256" key="6">
    <source>
        <dbReference type="ARBA" id="ARBA00022884"/>
    </source>
</evidence>
<dbReference type="FunFam" id="3.40.50.150:FF:000109">
    <property type="entry name" value="rRNA adenine N(6)-methyltransferase"/>
    <property type="match status" value="1"/>
</dbReference>
<keyword evidence="9" id="KW-0496">Mitochondrion</keyword>
<dbReference type="AlphaFoldDB" id="A0A4P6DFP8"/>
<keyword evidence="7" id="KW-0809">Transit peptide</keyword>
<dbReference type="GO" id="GO:0034246">
    <property type="term" value="F:mitochondrial transcription factor activity"/>
    <property type="evidence" value="ECO:0007669"/>
    <property type="project" value="TreeGrafter"/>
</dbReference>
<keyword evidence="4 11" id="KW-0808">Transferase</keyword>
<dbReference type="RefSeq" id="XP_073999413.1">
    <property type="nucleotide sequence ID" value="XM_074143312.1"/>
</dbReference>
<feature type="binding site" evidence="11">
    <location>
        <position position="81"/>
    </location>
    <ligand>
        <name>S-adenosyl-L-methionine</name>
        <dbReference type="ChEBI" id="CHEBI:59789"/>
    </ligand>
</feature>
<keyword evidence="5 11" id="KW-0949">S-adenosyl-L-methionine</keyword>
<dbReference type="GO" id="GO:0003723">
    <property type="term" value="F:RNA binding"/>
    <property type="evidence" value="ECO:0007669"/>
    <property type="project" value="UniProtKB-UniRule"/>
</dbReference>
<dbReference type="SMART" id="SM00650">
    <property type="entry name" value="rADc"/>
    <property type="match status" value="1"/>
</dbReference>